<dbReference type="PROSITE" id="PS51257">
    <property type="entry name" value="PROKAR_LIPOPROTEIN"/>
    <property type="match status" value="1"/>
</dbReference>
<evidence type="ECO:0000259" key="7">
    <source>
        <dbReference type="Pfam" id="PF02687"/>
    </source>
</evidence>
<organism evidence="8 9">
    <name type="scientific">Brucella inopinata</name>
    <dbReference type="NCBI Taxonomy" id="1218315"/>
    <lineage>
        <taxon>Bacteria</taxon>
        <taxon>Pseudomonadati</taxon>
        <taxon>Pseudomonadota</taxon>
        <taxon>Alphaproteobacteria</taxon>
        <taxon>Hyphomicrobiales</taxon>
        <taxon>Brucellaceae</taxon>
        <taxon>Brucella/Ochrobactrum group</taxon>
        <taxon>Brucella</taxon>
    </lineage>
</organism>
<dbReference type="GO" id="GO:0005886">
    <property type="term" value="C:plasma membrane"/>
    <property type="evidence" value="ECO:0007669"/>
    <property type="project" value="UniProtKB-SubCell"/>
</dbReference>
<dbReference type="InterPro" id="IPR038766">
    <property type="entry name" value="Membrane_comp_ABC_pdt"/>
</dbReference>
<evidence type="ECO:0000256" key="3">
    <source>
        <dbReference type="ARBA" id="ARBA00022692"/>
    </source>
</evidence>
<feature type="transmembrane region" description="Helical" evidence="6">
    <location>
        <begin position="434"/>
        <end position="458"/>
    </location>
</feature>
<evidence type="ECO:0000256" key="5">
    <source>
        <dbReference type="ARBA" id="ARBA00023136"/>
    </source>
</evidence>
<keyword evidence="3 6" id="KW-0812">Transmembrane</keyword>
<reference evidence="8" key="1">
    <citation type="journal article" date="2023" name="Front. Microbiol.">
        <title>Isolation of Brucella inopinata from a White's tree frog (Litoria caerulea): pose exotic frogs a potential risk to human health?</title>
        <authorList>
            <person name="Scholz H.C."/>
            <person name="Heckers K.O."/>
            <person name="Appelt S."/>
            <person name="Geier-Doemling D."/>
            <person name="Schlegel P."/>
            <person name="Wattam A.R."/>
        </authorList>
    </citation>
    <scope>NUCLEOTIDE SEQUENCE</scope>
    <source>
        <strain evidence="8">FO700662</strain>
    </source>
</reference>
<feature type="transmembrane region" description="Helical" evidence="6">
    <location>
        <begin position="405"/>
        <end position="428"/>
    </location>
</feature>
<evidence type="ECO:0000313" key="8">
    <source>
        <dbReference type="EMBL" id="MDL2333677.1"/>
    </source>
</evidence>
<dbReference type="Pfam" id="PF02687">
    <property type="entry name" value="FtsX"/>
    <property type="match status" value="2"/>
</dbReference>
<evidence type="ECO:0000256" key="6">
    <source>
        <dbReference type="SAM" id="Phobius"/>
    </source>
</evidence>
<dbReference type="PANTHER" id="PTHR30287:SF1">
    <property type="entry name" value="INNER MEMBRANE PROTEIN"/>
    <property type="match status" value="1"/>
</dbReference>
<name>A0AAW7B4H3_9HYPH</name>
<dbReference type="Proteomes" id="UP001171122">
    <property type="component" value="Unassembled WGS sequence"/>
</dbReference>
<keyword evidence="9" id="KW-1185">Reference proteome</keyword>
<feature type="transmembrane region" description="Helical" evidence="6">
    <location>
        <begin position="267"/>
        <end position="291"/>
    </location>
</feature>
<feature type="transmembrane region" description="Helical" evidence="6">
    <location>
        <begin position="361"/>
        <end position="384"/>
    </location>
</feature>
<proteinExistence type="predicted"/>
<keyword evidence="5 6" id="KW-0472">Membrane</keyword>
<dbReference type="RefSeq" id="WP_285520501.1">
    <property type="nucleotide sequence ID" value="NZ_JARQXC010000020.1"/>
</dbReference>
<feature type="transmembrane region" description="Helical" evidence="6">
    <location>
        <begin position="728"/>
        <end position="748"/>
    </location>
</feature>
<accession>A0AAW7B4H3</accession>
<gene>
    <name evidence="8" type="ORF">P8A28_12170</name>
</gene>
<feature type="transmembrane region" description="Helical" evidence="6">
    <location>
        <begin position="312"/>
        <end position="341"/>
    </location>
</feature>
<protein>
    <submittedName>
        <fullName evidence="8">ABC transporter permease</fullName>
    </submittedName>
</protein>
<keyword evidence="2" id="KW-1003">Cell membrane</keyword>
<sequence length="893" mass="94255">MNSARSFSLALRFALREMRGGLSGFYIFLACIALGVATIGGVNSVARSVSSGITAQGQSILGGDISFALNQREVTPAERAFIEKQGRMAASATMRSMARMPDGSDQSLVEVKAVDGAYPLYGTLKVSPQQSLADMTREKDGAYGAAVSGDFLDRMGLSLGARVLLGSQTFELRALIENEPDLLSSGFNFAPRFLVSLEGLHAAGLVQPGSLVNHIYKVALPDGAPDAAIANVRRQAAAGFPDAGWNIRTRANAAPALSANVERFLQFLTLVGLTALIVGGVGVANAVRAYLDGKRGVIATFKSLGAPAHFAVLVYLIQIIVIGLIGIAIGLVLAAIIPYAAGAALAAYLPVAAGGGFFPGALALAAIFGLITTLAFAIIPLGRARDIPATALFREQGGEQRGRPALFYMGLAILLIAALAGLALYVAYDRHIAAIFIVSAIAAFGVLRLVADCIRWLARRAPRVHSTALRLAVGNIHRPGALTPSVVLSLGLGLTLMVAIALIDGNLRRQVTENIPAQAPDFFFVDIQNKDMGDFTKLVRGIVPDGKLTSGPMLRGRIVAFNGQNVRDMKIPPEAAWVLRGDRGITFAEKVPENATLSEGAWWPADYSGEPLVSFSGREGKELGLKLGDRVTVNVLGRNITAKIASFREVQWETLAMNFVMVFSPNTVAGAPATWLATLTIPDGEKNLAPDVLRQVTKTWPAITTVSVSDALDVANNLISQLATAIRAAASIALAASVLVLGGALAAGNRARVHDAVVLKTLGATRATLIAAYVMEYMLLGLATAIFALVAGGVAGWYVVVEIMKLKAIFLPDVALMTVVIALVLTVGFGLAGTWRMLGQKPAQVLRALRNFCNRTGRIWLTPCIAWGMHFNLQDVASRFFTAATCTRGLKSP</sequence>
<feature type="transmembrane region" description="Helical" evidence="6">
    <location>
        <begin position="814"/>
        <end position="838"/>
    </location>
</feature>
<feature type="transmembrane region" description="Helical" evidence="6">
    <location>
        <begin position="479"/>
        <end position="503"/>
    </location>
</feature>
<dbReference type="EMBL" id="JARQXC010000020">
    <property type="protein sequence ID" value="MDL2333677.1"/>
    <property type="molecule type" value="Genomic_DNA"/>
</dbReference>
<dbReference type="AlphaFoldDB" id="A0AAW7B4H3"/>
<feature type="domain" description="ABC3 transporter permease C-terminal" evidence="7">
    <location>
        <begin position="271"/>
        <end position="387"/>
    </location>
</feature>
<comment type="subcellular location">
    <subcellularLocation>
        <location evidence="1">Cell membrane</location>
        <topology evidence="1">Multi-pass membrane protein</topology>
    </subcellularLocation>
</comment>
<feature type="domain" description="ABC3 transporter permease C-terminal" evidence="7">
    <location>
        <begin position="729"/>
        <end position="842"/>
    </location>
</feature>
<dbReference type="InterPro" id="IPR003838">
    <property type="entry name" value="ABC3_permease_C"/>
</dbReference>
<feature type="transmembrane region" description="Helical" evidence="6">
    <location>
        <begin position="769"/>
        <end position="794"/>
    </location>
</feature>
<comment type="caution">
    <text evidence="8">The sequence shown here is derived from an EMBL/GenBank/DDBJ whole genome shotgun (WGS) entry which is preliminary data.</text>
</comment>
<evidence type="ECO:0000313" key="9">
    <source>
        <dbReference type="Proteomes" id="UP001171122"/>
    </source>
</evidence>
<feature type="transmembrane region" description="Helical" evidence="6">
    <location>
        <begin position="21"/>
        <end position="42"/>
    </location>
</feature>
<evidence type="ECO:0000256" key="1">
    <source>
        <dbReference type="ARBA" id="ARBA00004651"/>
    </source>
</evidence>
<dbReference type="PANTHER" id="PTHR30287">
    <property type="entry name" value="MEMBRANE COMPONENT OF PREDICTED ABC SUPERFAMILY METABOLITE UPTAKE TRANSPORTER"/>
    <property type="match status" value="1"/>
</dbReference>
<evidence type="ECO:0000256" key="2">
    <source>
        <dbReference type="ARBA" id="ARBA00022475"/>
    </source>
</evidence>
<evidence type="ECO:0000256" key="4">
    <source>
        <dbReference type="ARBA" id="ARBA00022989"/>
    </source>
</evidence>
<keyword evidence="4 6" id="KW-1133">Transmembrane helix</keyword>